<dbReference type="InterPro" id="IPR050167">
    <property type="entry name" value="Ser_Thr_protein_kinase"/>
</dbReference>
<dbReference type="PIRSF" id="PIRSF000654">
    <property type="entry name" value="Integrin-linked_kinase"/>
    <property type="match status" value="1"/>
</dbReference>
<dbReference type="InterPro" id="IPR017441">
    <property type="entry name" value="Protein_kinase_ATP_BS"/>
</dbReference>
<reference evidence="4" key="1">
    <citation type="submission" date="2023-06" db="EMBL/GenBank/DDBJ databases">
        <title>Genomic analysis of the entomopathogenic nematode Steinernema hermaphroditum.</title>
        <authorList>
            <person name="Schwarz E.M."/>
            <person name="Heppert J.K."/>
            <person name="Baniya A."/>
            <person name="Schwartz H.T."/>
            <person name="Tan C.-H."/>
            <person name="Antoshechkin I."/>
            <person name="Sternberg P.W."/>
            <person name="Goodrich-Blair H."/>
            <person name="Dillman A.R."/>
        </authorList>
    </citation>
    <scope>NUCLEOTIDE SEQUENCE</scope>
    <source>
        <strain evidence="4">PS9179</strain>
        <tissue evidence="4">Whole animal</tissue>
    </source>
</reference>
<sequence>MIPNDDFDSMRSPCCWADLLIPFGEIGFDEKGLIGKGRFGDVYRAKFHGDVAIKFLNMDHVEQDCLLEEFKAEVAPFKITRHENIVLFLGYCCSPTLGPGIVMPFCKGSSLYSLIHEPPRSSSPGSGPLDLLHINNYAIQICRGVAYLHSRRIVHRDLRSKNIFVEKNNKIVITDFGIFSRIRLAQTRIASPDHWVCYAAPELINAVISNDAELPFSESSDVFAFGTVWFELITQTFPYADQDDHMIAWRASNGMFPVPTKFVTREEKAILRRCWSIHPQERSKFKQLVEMLHQTPKRLSRRHTAKSLRPGSMSVDASPPMDVIHRWKSAKSE</sequence>
<comment type="caution">
    <text evidence="4">The sequence shown here is derived from an EMBL/GenBank/DDBJ whole genome shotgun (WGS) entry which is preliminary data.</text>
</comment>
<proteinExistence type="predicted"/>
<feature type="domain" description="Protein kinase" evidence="3">
    <location>
        <begin position="28"/>
        <end position="296"/>
    </location>
</feature>
<accession>A0AA39H7P6</accession>
<dbReference type="GO" id="GO:0004713">
    <property type="term" value="F:protein tyrosine kinase activity"/>
    <property type="evidence" value="ECO:0007669"/>
    <property type="project" value="InterPro"/>
</dbReference>
<evidence type="ECO:0000259" key="3">
    <source>
        <dbReference type="PROSITE" id="PS50011"/>
    </source>
</evidence>
<protein>
    <recommendedName>
        <fullName evidence="3">Protein kinase domain-containing protein</fullName>
    </recommendedName>
</protein>
<evidence type="ECO:0000313" key="5">
    <source>
        <dbReference type="Proteomes" id="UP001175271"/>
    </source>
</evidence>
<dbReference type="Gene3D" id="3.30.200.20">
    <property type="entry name" value="Phosphorylase Kinase, domain 1"/>
    <property type="match status" value="1"/>
</dbReference>
<keyword evidence="5" id="KW-1185">Reference proteome</keyword>
<dbReference type="GO" id="GO:0007265">
    <property type="term" value="P:Ras protein signal transduction"/>
    <property type="evidence" value="ECO:0007669"/>
    <property type="project" value="TreeGrafter"/>
</dbReference>
<dbReference type="AlphaFoldDB" id="A0AA39H7P6"/>
<dbReference type="InterPro" id="IPR008266">
    <property type="entry name" value="Tyr_kinase_AS"/>
</dbReference>
<name>A0AA39H7P6_9BILA</name>
<dbReference type="SMART" id="SM00219">
    <property type="entry name" value="TyrKc"/>
    <property type="match status" value="1"/>
</dbReference>
<dbReference type="EMBL" id="JAUCMV010000004">
    <property type="protein sequence ID" value="KAK0400780.1"/>
    <property type="molecule type" value="Genomic_DNA"/>
</dbReference>
<gene>
    <name evidence="4" type="ORF">QR680_015447</name>
</gene>
<dbReference type="InterPro" id="IPR001245">
    <property type="entry name" value="Ser-Thr/Tyr_kinase_cat_dom"/>
</dbReference>
<feature type="binding site" evidence="1">
    <location>
        <position position="54"/>
    </location>
    <ligand>
        <name>ATP</name>
        <dbReference type="ChEBI" id="CHEBI:30616"/>
    </ligand>
</feature>
<dbReference type="PROSITE" id="PS00109">
    <property type="entry name" value="PROTEIN_KINASE_TYR"/>
    <property type="match status" value="1"/>
</dbReference>
<evidence type="ECO:0000313" key="4">
    <source>
        <dbReference type="EMBL" id="KAK0400780.1"/>
    </source>
</evidence>
<evidence type="ECO:0000256" key="2">
    <source>
        <dbReference type="SAM" id="MobiDB-lite"/>
    </source>
</evidence>
<dbReference type="InterPro" id="IPR011009">
    <property type="entry name" value="Kinase-like_dom_sf"/>
</dbReference>
<dbReference type="Pfam" id="PF07714">
    <property type="entry name" value="PK_Tyr_Ser-Thr"/>
    <property type="match status" value="1"/>
</dbReference>
<keyword evidence="1" id="KW-0547">Nucleotide-binding</keyword>
<feature type="region of interest" description="Disordered" evidence="2">
    <location>
        <begin position="299"/>
        <end position="318"/>
    </location>
</feature>
<evidence type="ECO:0000256" key="1">
    <source>
        <dbReference type="PROSITE-ProRule" id="PRU10141"/>
    </source>
</evidence>
<dbReference type="PANTHER" id="PTHR23257:SF963">
    <property type="entry name" value="AT08303P"/>
    <property type="match status" value="1"/>
</dbReference>
<dbReference type="PROSITE" id="PS00107">
    <property type="entry name" value="PROTEIN_KINASE_ATP"/>
    <property type="match status" value="1"/>
</dbReference>
<dbReference type="SUPFAM" id="SSF56112">
    <property type="entry name" value="Protein kinase-like (PK-like)"/>
    <property type="match status" value="1"/>
</dbReference>
<dbReference type="GO" id="GO:0005737">
    <property type="term" value="C:cytoplasm"/>
    <property type="evidence" value="ECO:0007669"/>
    <property type="project" value="TreeGrafter"/>
</dbReference>
<organism evidence="4 5">
    <name type="scientific">Steinernema hermaphroditum</name>
    <dbReference type="NCBI Taxonomy" id="289476"/>
    <lineage>
        <taxon>Eukaryota</taxon>
        <taxon>Metazoa</taxon>
        <taxon>Ecdysozoa</taxon>
        <taxon>Nematoda</taxon>
        <taxon>Chromadorea</taxon>
        <taxon>Rhabditida</taxon>
        <taxon>Tylenchina</taxon>
        <taxon>Panagrolaimomorpha</taxon>
        <taxon>Strongyloidoidea</taxon>
        <taxon>Steinernematidae</taxon>
        <taxon>Steinernema</taxon>
    </lineage>
</organism>
<dbReference type="InterPro" id="IPR000719">
    <property type="entry name" value="Prot_kinase_dom"/>
</dbReference>
<dbReference type="GO" id="GO:0005524">
    <property type="term" value="F:ATP binding"/>
    <property type="evidence" value="ECO:0007669"/>
    <property type="project" value="UniProtKB-UniRule"/>
</dbReference>
<dbReference type="Proteomes" id="UP001175271">
    <property type="component" value="Unassembled WGS sequence"/>
</dbReference>
<dbReference type="Gene3D" id="1.10.510.10">
    <property type="entry name" value="Transferase(Phosphotransferase) domain 1"/>
    <property type="match status" value="1"/>
</dbReference>
<keyword evidence="1" id="KW-0067">ATP-binding</keyword>
<dbReference type="PROSITE" id="PS50011">
    <property type="entry name" value="PROTEIN_KINASE_DOM"/>
    <property type="match status" value="1"/>
</dbReference>
<dbReference type="PANTHER" id="PTHR23257">
    <property type="entry name" value="SERINE-THREONINE PROTEIN KINASE"/>
    <property type="match status" value="1"/>
</dbReference>
<dbReference type="InterPro" id="IPR020635">
    <property type="entry name" value="Tyr_kinase_cat_dom"/>
</dbReference>